<protein>
    <submittedName>
        <fullName evidence="1">Uncharacterized protein</fullName>
    </submittedName>
</protein>
<keyword evidence="2" id="KW-1185">Reference proteome</keyword>
<comment type="caution">
    <text evidence="1">The sequence shown here is derived from an EMBL/GenBank/DDBJ whole genome shotgun (WGS) entry which is preliminary data.</text>
</comment>
<organism evidence="1 2">
    <name type="scientific">Argiope bruennichi</name>
    <name type="common">Wasp spider</name>
    <name type="synonym">Aranea bruennichi</name>
    <dbReference type="NCBI Taxonomy" id="94029"/>
    <lineage>
        <taxon>Eukaryota</taxon>
        <taxon>Metazoa</taxon>
        <taxon>Ecdysozoa</taxon>
        <taxon>Arthropoda</taxon>
        <taxon>Chelicerata</taxon>
        <taxon>Arachnida</taxon>
        <taxon>Araneae</taxon>
        <taxon>Araneomorphae</taxon>
        <taxon>Entelegynae</taxon>
        <taxon>Araneoidea</taxon>
        <taxon>Araneidae</taxon>
        <taxon>Argiope</taxon>
    </lineage>
</organism>
<dbReference type="AlphaFoldDB" id="A0A8T0G1B6"/>
<reference evidence="1" key="2">
    <citation type="submission" date="2020-06" db="EMBL/GenBank/DDBJ databases">
        <authorList>
            <person name="Sheffer M."/>
        </authorList>
    </citation>
    <scope>NUCLEOTIDE SEQUENCE</scope>
</reference>
<sequence>MHQEQFEKQLAMEILEIALTFSVNPNETPVEKSGSGTCSLEMDLRTVRGRGRGERVYITPTLKWRQVECACLLALRNSVSRLTSNEIEGWKMNKSITSCPPMNASLKRMHVSYQ</sequence>
<accession>A0A8T0G1B6</accession>
<dbReference type="EMBL" id="JABXBU010000001">
    <property type="protein sequence ID" value="KAF8796762.1"/>
    <property type="molecule type" value="Genomic_DNA"/>
</dbReference>
<name>A0A8T0G1B6_ARGBR</name>
<proteinExistence type="predicted"/>
<gene>
    <name evidence="1" type="ORF">HNY73_001103</name>
</gene>
<evidence type="ECO:0000313" key="2">
    <source>
        <dbReference type="Proteomes" id="UP000807504"/>
    </source>
</evidence>
<dbReference type="Proteomes" id="UP000807504">
    <property type="component" value="Unassembled WGS sequence"/>
</dbReference>
<evidence type="ECO:0000313" key="1">
    <source>
        <dbReference type="EMBL" id="KAF8796762.1"/>
    </source>
</evidence>
<reference evidence="1" key="1">
    <citation type="journal article" date="2020" name="bioRxiv">
        <title>Chromosome-level reference genome of the European wasp spider Argiope bruennichi: a resource for studies on range expansion and evolutionary adaptation.</title>
        <authorList>
            <person name="Sheffer M.M."/>
            <person name="Hoppe A."/>
            <person name="Krehenwinkel H."/>
            <person name="Uhl G."/>
            <person name="Kuss A.W."/>
            <person name="Jensen L."/>
            <person name="Jensen C."/>
            <person name="Gillespie R.G."/>
            <person name="Hoff K.J."/>
            <person name="Prost S."/>
        </authorList>
    </citation>
    <scope>NUCLEOTIDE SEQUENCE</scope>
</reference>